<dbReference type="Proteomes" id="UP000586252">
    <property type="component" value="Unassembled WGS sequence"/>
</dbReference>
<name>A0A7Y1QBN1_9PSED</name>
<dbReference type="GO" id="GO:0016810">
    <property type="term" value="F:hydrolase activity, acting on carbon-nitrogen (but not peptide) bonds"/>
    <property type="evidence" value="ECO:0007669"/>
    <property type="project" value="InterPro"/>
</dbReference>
<dbReference type="Proteomes" id="UP000535954">
    <property type="component" value="Unassembled WGS sequence"/>
</dbReference>
<evidence type="ECO:0000256" key="1">
    <source>
        <dbReference type="ARBA" id="ARBA00006745"/>
    </source>
</evidence>
<feature type="chain" id="PRO_5033605110" evidence="3">
    <location>
        <begin position="21"/>
        <end position="438"/>
    </location>
</feature>
<evidence type="ECO:0000313" key="5">
    <source>
        <dbReference type="EMBL" id="NNA76096.1"/>
    </source>
</evidence>
<evidence type="ECO:0000313" key="6">
    <source>
        <dbReference type="EMBL" id="NNA78040.1"/>
    </source>
</evidence>
<dbReference type="PANTHER" id="PTHR43794">
    <property type="entry name" value="AMINOHYDROLASE SSNA-RELATED"/>
    <property type="match status" value="1"/>
</dbReference>
<comment type="similarity">
    <text evidence="1">Belongs to the metallo-dependent hydrolases superfamily. ATZ/TRZ family.</text>
</comment>
<dbReference type="EMBL" id="JAAQYI010000002">
    <property type="protein sequence ID" value="NNA78040.1"/>
    <property type="molecule type" value="Genomic_DNA"/>
</dbReference>
<dbReference type="Gene3D" id="3.20.20.140">
    <property type="entry name" value="Metal-dependent hydrolases"/>
    <property type="match status" value="1"/>
</dbReference>
<dbReference type="SUPFAM" id="SSF51338">
    <property type="entry name" value="Composite domain of metallo-dependent hydrolases"/>
    <property type="match status" value="1"/>
</dbReference>
<dbReference type="Gene3D" id="2.30.40.10">
    <property type="entry name" value="Urease, subunit C, domain 1"/>
    <property type="match status" value="1"/>
</dbReference>
<dbReference type="InterPro" id="IPR032466">
    <property type="entry name" value="Metal_Hydrolase"/>
</dbReference>
<sequence>MYIKSALLAFCLLIVIACQHESPQAGPRLLIENAYIFTMEPDQPRPFMGYLLVDQAGAISGLAAGKAPPGLVAQRRIDARGQWVMPGFVSAHSHLWQSGFYGIAANENLEGWLARLYGVEAPKLDAAQLYQLTRRGASQSLRNGITTMFNFTYTGADRSGEVDRQQLRGALDAGGRVIHGFNVRTISESWTPAMARERTAAFLMWADAQSESGRYLGTMLAGGAGFVDAAVGQAQVEGDLMHEFSLGNQQHYLESVADSAGERARYPVLEQAGIIGPRLIFGHFIHSTPELTAAAAKAGVAMVWNPMSNGRLGAGMADVLAYRAAGMKVGMGVDGEASADRADPFENMRMGLYQVRAVHQRAAAMQAYEVMRMHTLGSAEVLGVEDKLGSLKLGKRADMLLVDPGSFTPWQEPYAALVFAGGVKDIREVFVDGLSLAR</sequence>
<dbReference type="GeneID" id="45730693"/>
<comment type="caution">
    <text evidence="5">The sequence shown here is derived from an EMBL/GenBank/DDBJ whole genome shotgun (WGS) entry which is preliminary data.</text>
</comment>
<evidence type="ECO:0000259" key="4">
    <source>
        <dbReference type="Pfam" id="PF01979"/>
    </source>
</evidence>
<reference evidence="7 8" key="1">
    <citation type="journal article" date="2020" name="Front. Microbiol.">
        <title>Genetic Organization of the aprX-lipA2 Operon Affects the Proteolytic Potential of Pseudomonas Species in Milk.</title>
        <authorList>
            <person name="Maier C."/>
            <person name="Huptas C."/>
            <person name="von Neubeck M."/>
            <person name="Scherer S."/>
            <person name="Wenning M."/>
            <person name="Lucking G."/>
        </authorList>
    </citation>
    <scope>NUCLEOTIDE SEQUENCE [LARGE SCALE GENOMIC DNA]</scope>
    <source>
        <strain evidence="6 8">WS 5404</strain>
        <strain evidence="5 7">WS 5405</strain>
    </source>
</reference>
<proteinExistence type="inferred from homology"/>
<gene>
    <name evidence="5" type="ORF">HBO13_25995</name>
    <name evidence="6" type="ORF">HBO30_04840</name>
</gene>
<evidence type="ECO:0000256" key="2">
    <source>
        <dbReference type="ARBA" id="ARBA00022801"/>
    </source>
</evidence>
<dbReference type="EMBL" id="JAAQYH010000015">
    <property type="protein sequence ID" value="NNA76096.1"/>
    <property type="molecule type" value="Genomic_DNA"/>
</dbReference>
<dbReference type="Pfam" id="PF01979">
    <property type="entry name" value="Amidohydro_1"/>
    <property type="match status" value="1"/>
</dbReference>
<dbReference type="InterPro" id="IPR050287">
    <property type="entry name" value="MTA/SAH_deaminase"/>
</dbReference>
<dbReference type="PROSITE" id="PS51257">
    <property type="entry name" value="PROKAR_LIPOPROTEIN"/>
    <property type="match status" value="1"/>
</dbReference>
<accession>A0A7Y1QBN1</accession>
<keyword evidence="2 5" id="KW-0378">Hydrolase</keyword>
<organism evidence="5 7">
    <name type="scientific">Pseudomonas lactis</name>
    <dbReference type="NCBI Taxonomy" id="1615674"/>
    <lineage>
        <taxon>Bacteria</taxon>
        <taxon>Pseudomonadati</taxon>
        <taxon>Pseudomonadota</taxon>
        <taxon>Gammaproteobacteria</taxon>
        <taxon>Pseudomonadales</taxon>
        <taxon>Pseudomonadaceae</taxon>
        <taxon>Pseudomonas</taxon>
    </lineage>
</organism>
<feature type="signal peptide" evidence="3">
    <location>
        <begin position="1"/>
        <end position="20"/>
    </location>
</feature>
<feature type="domain" description="Amidohydrolase-related" evidence="4">
    <location>
        <begin position="83"/>
        <end position="433"/>
    </location>
</feature>
<dbReference type="InterPro" id="IPR006680">
    <property type="entry name" value="Amidohydro-rel"/>
</dbReference>
<dbReference type="RefSeq" id="WP_057709530.1">
    <property type="nucleotide sequence ID" value="NZ_JAAQYH010000015.1"/>
</dbReference>
<evidence type="ECO:0000256" key="3">
    <source>
        <dbReference type="SAM" id="SignalP"/>
    </source>
</evidence>
<evidence type="ECO:0000313" key="7">
    <source>
        <dbReference type="Proteomes" id="UP000535954"/>
    </source>
</evidence>
<dbReference type="InterPro" id="IPR011059">
    <property type="entry name" value="Metal-dep_hydrolase_composite"/>
</dbReference>
<keyword evidence="3" id="KW-0732">Signal</keyword>
<protein>
    <submittedName>
        <fullName evidence="5">Amidohydrolase family protein</fullName>
    </submittedName>
</protein>
<dbReference type="AlphaFoldDB" id="A0A7Y1QBN1"/>
<dbReference type="SUPFAM" id="SSF51556">
    <property type="entry name" value="Metallo-dependent hydrolases"/>
    <property type="match status" value="1"/>
</dbReference>
<dbReference type="PANTHER" id="PTHR43794:SF11">
    <property type="entry name" value="AMIDOHYDROLASE-RELATED DOMAIN-CONTAINING PROTEIN"/>
    <property type="match status" value="1"/>
</dbReference>
<evidence type="ECO:0000313" key="8">
    <source>
        <dbReference type="Proteomes" id="UP000586252"/>
    </source>
</evidence>